<evidence type="ECO:0000259" key="2">
    <source>
        <dbReference type="Pfam" id="PF16903"/>
    </source>
</evidence>
<protein>
    <recommendedName>
        <fullName evidence="4">Major capsid protein N-terminal domain-containing protein</fullName>
    </recommendedName>
</protein>
<accession>A0A6C0LEG3</accession>
<dbReference type="InterPro" id="IPR031654">
    <property type="entry name" value="Capsid_N"/>
</dbReference>
<dbReference type="InterPro" id="IPR007542">
    <property type="entry name" value="MCP_C"/>
</dbReference>
<evidence type="ECO:0008006" key="4">
    <source>
        <dbReference type="Google" id="ProtNLM"/>
    </source>
</evidence>
<reference evidence="3" key="1">
    <citation type="journal article" date="2020" name="Nature">
        <title>Giant virus diversity and host interactions through global metagenomics.</title>
        <authorList>
            <person name="Schulz F."/>
            <person name="Roux S."/>
            <person name="Paez-Espino D."/>
            <person name="Jungbluth S."/>
            <person name="Walsh D.A."/>
            <person name="Denef V.J."/>
            <person name="McMahon K.D."/>
            <person name="Konstantinidis K.T."/>
            <person name="Eloe-Fadrosh E.A."/>
            <person name="Kyrpides N.C."/>
            <person name="Woyke T."/>
        </authorList>
    </citation>
    <scope>NUCLEOTIDE SEQUENCE</scope>
    <source>
        <strain evidence="3">GVMAG-M-3300027804-47</strain>
    </source>
</reference>
<dbReference type="Gene3D" id="2.70.9.10">
    <property type="entry name" value="Adenovirus Type 2 Hexon, domain 4"/>
    <property type="match status" value="1"/>
</dbReference>
<evidence type="ECO:0000259" key="1">
    <source>
        <dbReference type="Pfam" id="PF04451"/>
    </source>
</evidence>
<feature type="domain" description="Major capsid protein N-terminal" evidence="2">
    <location>
        <begin position="26"/>
        <end position="276"/>
    </location>
</feature>
<organism evidence="3">
    <name type="scientific">viral metagenome</name>
    <dbReference type="NCBI Taxonomy" id="1070528"/>
    <lineage>
        <taxon>unclassified sequences</taxon>
        <taxon>metagenomes</taxon>
        <taxon>organismal metagenomes</taxon>
    </lineage>
</organism>
<feature type="domain" description="Major capsid protein C-terminal" evidence="1">
    <location>
        <begin position="292"/>
        <end position="435"/>
    </location>
</feature>
<dbReference type="SUPFAM" id="SSF49749">
    <property type="entry name" value="Group II dsDNA viruses VP"/>
    <property type="match status" value="2"/>
</dbReference>
<dbReference type="InterPro" id="IPR016112">
    <property type="entry name" value="VP_dsDNA_II"/>
</dbReference>
<dbReference type="InterPro" id="IPR038519">
    <property type="entry name" value="MCP_C_sf"/>
</dbReference>
<dbReference type="Gene3D" id="2.70.9.20">
    <property type="entry name" value="Major capsid protein Vp54"/>
    <property type="match status" value="1"/>
</dbReference>
<dbReference type="Pfam" id="PF04451">
    <property type="entry name" value="Capsid_NCLDV"/>
    <property type="match status" value="1"/>
</dbReference>
<proteinExistence type="predicted"/>
<dbReference type="AlphaFoldDB" id="A0A6C0LEG3"/>
<dbReference type="GO" id="GO:0005198">
    <property type="term" value="F:structural molecule activity"/>
    <property type="evidence" value="ECO:0007669"/>
    <property type="project" value="InterPro"/>
</dbReference>
<sequence length="492" mass="57933">MGGGITQLVLKGQMDSYINLNPCINYYKYVYNKHVNFSMENKTVIPDINSSINLAFTTENTLVTFSIKRYGDLLSNMYLSFNLPDIFSTDTHRFRWVNNVGHNFIKSATIRVEGSIIDEIYGEWMNIWNELTNKDGVEYNQLIGNIPEYINPNNNNTRYVIKNNIIYNKVYPTAYKTNIDNPSIKGRIIQVPLNFWFTRNPSLALPLYKIQNQEIKVDVNINDIEKLYQVWCDTLKLYVSPKFYNIIFKDTININTFIRSDSYIQCFLDINYIFLDSVYRQNSLRNEGIVKYVVDYVKRQTYPVLNITSYGDNYTLTSSYNHIKEIIWVLRRTDIPDKFNIHDNYTASHKYNETMGILESAQIKWADTIIREDQKAYYYNNIQPYQYHTNVPRTGIYCYSFSLFPEKIVSAGSFNNQMITTSLYVNINNRGNNDGRKDITTKNEFKYLFELMRRKSVPYITENEVKLEVIVYTRVINVFSVINGTCNFIWSR</sequence>
<name>A0A6C0LEG3_9ZZZZ</name>
<evidence type="ECO:0000313" key="3">
    <source>
        <dbReference type="EMBL" id="QHU29366.1"/>
    </source>
</evidence>
<dbReference type="EMBL" id="MN740486">
    <property type="protein sequence ID" value="QHU29366.1"/>
    <property type="molecule type" value="Genomic_DNA"/>
</dbReference>
<dbReference type="Pfam" id="PF16903">
    <property type="entry name" value="Capsid_N"/>
    <property type="match status" value="1"/>
</dbReference>